<dbReference type="Pfam" id="PF13306">
    <property type="entry name" value="LRR_5"/>
    <property type="match status" value="1"/>
</dbReference>
<keyword evidence="5" id="KW-0472">Membrane</keyword>
<dbReference type="Proteomes" id="UP001314205">
    <property type="component" value="Unassembled WGS sequence"/>
</dbReference>
<feature type="region of interest" description="Disordered" evidence="4">
    <location>
        <begin position="615"/>
        <end position="645"/>
    </location>
</feature>
<feature type="transmembrane region" description="Helical" evidence="5">
    <location>
        <begin position="582"/>
        <end position="605"/>
    </location>
</feature>
<dbReference type="GO" id="GO:0031012">
    <property type="term" value="C:extracellular matrix"/>
    <property type="evidence" value="ECO:0007669"/>
    <property type="project" value="TreeGrafter"/>
</dbReference>
<dbReference type="PANTHER" id="PTHR24373:SF275">
    <property type="entry name" value="TIR DOMAIN-CONTAINING PROTEIN"/>
    <property type="match status" value="1"/>
</dbReference>
<evidence type="ECO:0000256" key="3">
    <source>
        <dbReference type="ARBA" id="ARBA00022737"/>
    </source>
</evidence>
<dbReference type="Gene3D" id="3.80.10.10">
    <property type="entry name" value="Ribonuclease Inhibitor"/>
    <property type="match status" value="4"/>
</dbReference>
<dbReference type="GO" id="GO:0005615">
    <property type="term" value="C:extracellular space"/>
    <property type="evidence" value="ECO:0007669"/>
    <property type="project" value="TreeGrafter"/>
</dbReference>
<dbReference type="InterPro" id="IPR001611">
    <property type="entry name" value="Leu-rich_rpt"/>
</dbReference>
<feature type="compositionally biased region" description="Polar residues" evidence="4">
    <location>
        <begin position="625"/>
        <end position="635"/>
    </location>
</feature>
<keyword evidence="1" id="KW-0433">Leucine-rich repeat</keyword>
<dbReference type="PROSITE" id="PS51450">
    <property type="entry name" value="LRR"/>
    <property type="match status" value="2"/>
</dbReference>
<comment type="caution">
    <text evidence="7">The sequence shown here is derived from an EMBL/GenBank/DDBJ whole genome shotgun (WGS) entry which is preliminary data.</text>
</comment>
<reference evidence="7 8" key="1">
    <citation type="submission" date="2023-11" db="EMBL/GenBank/DDBJ databases">
        <authorList>
            <person name="Hedman E."/>
            <person name="Englund M."/>
            <person name="Stromberg M."/>
            <person name="Nyberg Akerstrom W."/>
            <person name="Nylinder S."/>
            <person name="Jareborg N."/>
            <person name="Kallberg Y."/>
            <person name="Kronander E."/>
        </authorList>
    </citation>
    <scope>NUCLEOTIDE SEQUENCE [LARGE SCALE GENOMIC DNA]</scope>
</reference>
<feature type="signal peptide" evidence="6">
    <location>
        <begin position="1"/>
        <end position="18"/>
    </location>
</feature>
<feature type="chain" id="PRO_5043785319" description="Leucine-rich repeat-containing protein" evidence="6">
    <location>
        <begin position="19"/>
        <end position="645"/>
    </location>
</feature>
<keyword evidence="5" id="KW-0812">Transmembrane</keyword>
<evidence type="ECO:0000256" key="6">
    <source>
        <dbReference type="SAM" id="SignalP"/>
    </source>
</evidence>
<sequence>MRAIILLTFYFLTCNVSGQDVDSVTEDVQRLIKLCSYCTCSEIPDIDGTHLVLNILCSELDRIENVADLDKIQWPENLNGLKIAATFEGLGIVTLGKLPPNPQVETLRFSNNAIKTYWPDPFSDVPNLKRLSFTQNELMEITPDLFTKIDGLEELDLSYNKLTELNPLDFKSLQHVKRLNLQSNLLKKIPIEALEPMAVLEDLDLSKNAINDLLLRNTESEPFKVVKRLSLNGNRIRSVTKESFPPNNSIELLDLSNNVIEIVEEGAFLTCVNLRELNLAQNNITFNFALPSTLQIAIFRINTLYHWPTFPSGITYIDLSYNRLSDIYNENQVDFDNLEILNIGGNQIKDINIEKKLPKLFSLDISFNLIEEIPKCLNSQILPKLEELRLDGNPIEDVYFKNILALKNLYMNDMHKLITVKDKAFSNVIGRGDETTNERNCFFLYMSNCGSLSEIEEGAFDATSLCMIDISKNNLTQLSQNLLDWSSLTEGANLQYNPWHCSCQLQWVLDEVLPVLYKTNSRLLTELRCGSPRAYEGLRLVHWYNWTEQAMCSEMMRRSGPGGTYVLEPSTDSDSTSRVSSLTLILSVCIIIALLIAIALSVYLIKNRRRHRVRQAALKRKRQSASDVKNTNGTHGDQFAALNKT</sequence>
<evidence type="ECO:0000313" key="8">
    <source>
        <dbReference type="Proteomes" id="UP001314205"/>
    </source>
</evidence>
<dbReference type="InterPro" id="IPR003591">
    <property type="entry name" value="Leu-rich_rpt_typical-subtyp"/>
</dbReference>
<dbReference type="AlphaFoldDB" id="A0AAV1LM22"/>
<dbReference type="InterPro" id="IPR050328">
    <property type="entry name" value="Dev_Immune_Receptor"/>
</dbReference>
<dbReference type="InterPro" id="IPR026906">
    <property type="entry name" value="LRR_5"/>
</dbReference>
<evidence type="ECO:0000256" key="5">
    <source>
        <dbReference type="SAM" id="Phobius"/>
    </source>
</evidence>
<evidence type="ECO:0000313" key="7">
    <source>
        <dbReference type="EMBL" id="CAK1596480.1"/>
    </source>
</evidence>
<keyword evidence="5" id="KW-1133">Transmembrane helix</keyword>
<keyword evidence="3" id="KW-0677">Repeat</keyword>
<dbReference type="InterPro" id="IPR032675">
    <property type="entry name" value="LRR_dom_sf"/>
</dbReference>
<keyword evidence="2 6" id="KW-0732">Signal</keyword>
<evidence type="ECO:0000256" key="2">
    <source>
        <dbReference type="ARBA" id="ARBA00022729"/>
    </source>
</evidence>
<dbReference type="PANTHER" id="PTHR24373">
    <property type="entry name" value="SLIT RELATED LEUCINE-RICH REPEAT NEURONAL PROTEIN"/>
    <property type="match status" value="1"/>
</dbReference>
<evidence type="ECO:0000256" key="4">
    <source>
        <dbReference type="SAM" id="MobiDB-lite"/>
    </source>
</evidence>
<dbReference type="EMBL" id="CAVLGL010000093">
    <property type="protein sequence ID" value="CAK1596480.1"/>
    <property type="molecule type" value="Genomic_DNA"/>
</dbReference>
<keyword evidence="8" id="KW-1185">Reference proteome</keyword>
<dbReference type="SMART" id="SM00369">
    <property type="entry name" value="LRR_TYP"/>
    <property type="match status" value="9"/>
</dbReference>
<evidence type="ECO:0000256" key="1">
    <source>
        <dbReference type="ARBA" id="ARBA00022614"/>
    </source>
</evidence>
<evidence type="ECO:0008006" key="9">
    <source>
        <dbReference type="Google" id="ProtNLM"/>
    </source>
</evidence>
<gene>
    <name evidence="7" type="ORF">PARMNEM_LOCUS15823</name>
</gene>
<protein>
    <recommendedName>
        <fullName evidence="9">Leucine-rich repeat-containing protein</fullName>
    </recommendedName>
</protein>
<dbReference type="SUPFAM" id="SSF52058">
    <property type="entry name" value="L domain-like"/>
    <property type="match status" value="2"/>
</dbReference>
<accession>A0AAV1LM22</accession>
<name>A0AAV1LM22_9NEOP</name>
<proteinExistence type="predicted"/>
<dbReference type="Pfam" id="PF13855">
    <property type="entry name" value="LRR_8"/>
    <property type="match status" value="2"/>
</dbReference>
<organism evidence="7 8">
    <name type="scientific">Parnassius mnemosyne</name>
    <name type="common">clouded apollo</name>
    <dbReference type="NCBI Taxonomy" id="213953"/>
    <lineage>
        <taxon>Eukaryota</taxon>
        <taxon>Metazoa</taxon>
        <taxon>Ecdysozoa</taxon>
        <taxon>Arthropoda</taxon>
        <taxon>Hexapoda</taxon>
        <taxon>Insecta</taxon>
        <taxon>Pterygota</taxon>
        <taxon>Neoptera</taxon>
        <taxon>Endopterygota</taxon>
        <taxon>Lepidoptera</taxon>
        <taxon>Glossata</taxon>
        <taxon>Ditrysia</taxon>
        <taxon>Papilionoidea</taxon>
        <taxon>Papilionidae</taxon>
        <taxon>Parnassiinae</taxon>
        <taxon>Parnassini</taxon>
        <taxon>Parnassius</taxon>
        <taxon>Driopa</taxon>
    </lineage>
</organism>